<gene>
    <name evidence="1" type="ORF">SAMN04489712_10526</name>
</gene>
<evidence type="ECO:0000313" key="1">
    <source>
        <dbReference type="EMBL" id="SEG40298.1"/>
    </source>
</evidence>
<organism evidence="1 2">
    <name type="scientific">Thermomonospora echinospora</name>
    <dbReference type="NCBI Taxonomy" id="1992"/>
    <lineage>
        <taxon>Bacteria</taxon>
        <taxon>Bacillati</taxon>
        <taxon>Actinomycetota</taxon>
        <taxon>Actinomycetes</taxon>
        <taxon>Streptosporangiales</taxon>
        <taxon>Thermomonosporaceae</taxon>
        <taxon>Thermomonospora</taxon>
    </lineage>
</organism>
<dbReference type="Proteomes" id="UP000236723">
    <property type="component" value="Unassembled WGS sequence"/>
</dbReference>
<reference evidence="2" key="1">
    <citation type="submission" date="2016-10" db="EMBL/GenBank/DDBJ databases">
        <authorList>
            <person name="Varghese N."/>
            <person name="Submissions S."/>
        </authorList>
    </citation>
    <scope>NUCLEOTIDE SEQUENCE [LARGE SCALE GENOMIC DNA]</scope>
    <source>
        <strain evidence="2">DSM 43163</strain>
    </source>
</reference>
<accession>A0A1H5ZUY0</accession>
<dbReference type="RefSeq" id="WP_103938041.1">
    <property type="nucleotide sequence ID" value="NZ_FNVO01000005.1"/>
</dbReference>
<protein>
    <submittedName>
        <fullName evidence="1">Uncharacterized protein</fullName>
    </submittedName>
</protein>
<dbReference type="AlphaFoldDB" id="A0A1H5ZUY0"/>
<evidence type="ECO:0000313" key="2">
    <source>
        <dbReference type="Proteomes" id="UP000236723"/>
    </source>
</evidence>
<dbReference type="EMBL" id="FNVO01000005">
    <property type="protein sequence ID" value="SEG40298.1"/>
    <property type="molecule type" value="Genomic_DNA"/>
</dbReference>
<dbReference type="OrthoDB" id="3354731at2"/>
<proteinExistence type="predicted"/>
<name>A0A1H5ZUY0_9ACTN</name>
<sequence length="335" mass="36882">MTSEPTKGSFGPLPEHISEHRADHVGSEFDTIVDLCRQALQQGALQYVAYYIRGNWQVWLDVFDPRDPFSDLSPEQIKRERDSLLTGGQQLHFVVARLDQAFTPVQRGRLIRCVFDVGAGALLYFSPSPGEYLVGATLHDERISGADASMVWLSEEIRLARGFGGTPNYAGEHSRYEVNVRRGDIVDDEDVYVDTANPGGAPSDMLDLCRAVLDPEAVHYVACFQGAEPICSVDLLAHPGLAALTFGTDSRDRRRHYQRIGKLLYLVTNRLDRTLLPLLGGVLGRTVLDVEAGALFYLRASGDRFVIGITLDQAKVAVADEQLGELARALAARPS</sequence>
<keyword evidence="2" id="KW-1185">Reference proteome</keyword>